<dbReference type="Proteomes" id="UP000011115">
    <property type="component" value="Unassembled WGS sequence"/>
</dbReference>
<accession>M1CI90</accession>
<dbReference type="HOGENOM" id="CLU_2908590_0_0_1"/>
<dbReference type="InParanoid" id="M1CI90"/>
<sequence length="62" mass="6879">MCSYNIAYAPSHSFSQLFHVICGDDANVMSRPERTPWAGPAPGDHFWPQANPWPGFLNSAET</sequence>
<reference evidence="2" key="2">
    <citation type="submission" date="2015-06" db="UniProtKB">
        <authorList>
            <consortium name="EnsemblPlants"/>
        </authorList>
    </citation>
    <scope>IDENTIFICATION</scope>
    <source>
        <strain evidence="2">DM1-3 516 R44</strain>
    </source>
</reference>
<organism evidence="2 3">
    <name type="scientific">Solanum tuberosum</name>
    <name type="common">Potato</name>
    <dbReference type="NCBI Taxonomy" id="4113"/>
    <lineage>
        <taxon>Eukaryota</taxon>
        <taxon>Viridiplantae</taxon>
        <taxon>Streptophyta</taxon>
        <taxon>Embryophyta</taxon>
        <taxon>Tracheophyta</taxon>
        <taxon>Spermatophyta</taxon>
        <taxon>Magnoliopsida</taxon>
        <taxon>eudicotyledons</taxon>
        <taxon>Gunneridae</taxon>
        <taxon>Pentapetalae</taxon>
        <taxon>asterids</taxon>
        <taxon>lamiids</taxon>
        <taxon>Solanales</taxon>
        <taxon>Solanaceae</taxon>
        <taxon>Solanoideae</taxon>
        <taxon>Solaneae</taxon>
        <taxon>Solanum</taxon>
    </lineage>
</organism>
<proteinExistence type="predicted"/>
<dbReference type="Gramene" id="PGSC0003DMT400067991">
    <property type="protein sequence ID" value="PGSC0003DMT400067991"/>
    <property type="gene ID" value="PGSC0003DMG400026440"/>
</dbReference>
<dbReference type="AlphaFoldDB" id="M1CI90"/>
<feature type="region of interest" description="Disordered" evidence="1">
    <location>
        <begin position="33"/>
        <end position="62"/>
    </location>
</feature>
<dbReference type="EnsemblPlants" id="PGSC0003DMT400067991">
    <property type="protein sequence ID" value="PGSC0003DMT400067991"/>
    <property type="gene ID" value="PGSC0003DMG400026440"/>
</dbReference>
<dbReference type="PaxDb" id="4113-PGSC0003DMT400067991"/>
<protein>
    <submittedName>
        <fullName evidence="2">Late blight resistance protein</fullName>
    </submittedName>
</protein>
<evidence type="ECO:0000313" key="2">
    <source>
        <dbReference type="EnsemblPlants" id="PGSC0003DMT400067991"/>
    </source>
</evidence>
<name>M1CI90_SOLTU</name>
<keyword evidence="3" id="KW-1185">Reference proteome</keyword>
<evidence type="ECO:0000256" key="1">
    <source>
        <dbReference type="SAM" id="MobiDB-lite"/>
    </source>
</evidence>
<reference evidence="3" key="1">
    <citation type="journal article" date="2011" name="Nature">
        <title>Genome sequence and analysis of the tuber crop potato.</title>
        <authorList>
            <consortium name="The Potato Genome Sequencing Consortium"/>
        </authorList>
    </citation>
    <scope>NUCLEOTIDE SEQUENCE [LARGE SCALE GENOMIC DNA]</scope>
    <source>
        <strain evidence="3">cv. DM1-3 516 R44</strain>
    </source>
</reference>
<evidence type="ECO:0000313" key="3">
    <source>
        <dbReference type="Proteomes" id="UP000011115"/>
    </source>
</evidence>